<comment type="caution">
    <text evidence="7">The sequence shown here is derived from an EMBL/GenBank/DDBJ whole genome shotgun (WGS) entry which is preliminary data.</text>
</comment>
<evidence type="ECO:0000259" key="6">
    <source>
        <dbReference type="PROSITE" id="PS50850"/>
    </source>
</evidence>
<feature type="transmembrane region" description="Helical" evidence="5">
    <location>
        <begin position="16"/>
        <end position="38"/>
    </location>
</feature>
<feature type="transmembrane region" description="Helical" evidence="5">
    <location>
        <begin position="256"/>
        <end position="275"/>
    </location>
</feature>
<gene>
    <name evidence="7" type="ORF">A6F49_09855</name>
</gene>
<dbReference type="InterPro" id="IPR011701">
    <property type="entry name" value="MFS"/>
</dbReference>
<name>A0A1B7M023_9MICC</name>
<feature type="transmembrane region" description="Helical" evidence="5">
    <location>
        <begin position="348"/>
        <end position="371"/>
    </location>
</feature>
<evidence type="ECO:0000256" key="4">
    <source>
        <dbReference type="ARBA" id="ARBA00023136"/>
    </source>
</evidence>
<evidence type="ECO:0000256" key="5">
    <source>
        <dbReference type="SAM" id="Phobius"/>
    </source>
</evidence>
<feature type="transmembrane region" description="Helical" evidence="5">
    <location>
        <begin position="58"/>
        <end position="78"/>
    </location>
</feature>
<dbReference type="EMBL" id="LXEY01000017">
    <property type="protein sequence ID" value="OAV61260.1"/>
    <property type="molecule type" value="Genomic_DNA"/>
</dbReference>
<dbReference type="STRING" id="1837282.A6F49_09855"/>
<proteinExistence type="predicted"/>
<keyword evidence="2 5" id="KW-0812">Transmembrane</keyword>
<dbReference type="AlphaFoldDB" id="A0A1B7M023"/>
<keyword evidence="8" id="KW-1185">Reference proteome</keyword>
<evidence type="ECO:0000313" key="8">
    <source>
        <dbReference type="Proteomes" id="UP000078292"/>
    </source>
</evidence>
<comment type="subcellular location">
    <subcellularLocation>
        <location evidence="1">Cell membrane</location>
        <topology evidence="1">Multi-pass membrane protein</topology>
    </subcellularLocation>
</comment>
<keyword evidence="3 5" id="KW-1133">Transmembrane helix</keyword>
<dbReference type="PROSITE" id="PS50850">
    <property type="entry name" value="MFS"/>
    <property type="match status" value="1"/>
</dbReference>
<dbReference type="InterPro" id="IPR020846">
    <property type="entry name" value="MFS_dom"/>
</dbReference>
<dbReference type="Gene3D" id="1.20.1250.20">
    <property type="entry name" value="MFS general substrate transporter like domains"/>
    <property type="match status" value="1"/>
</dbReference>
<feature type="transmembrane region" description="Helical" evidence="5">
    <location>
        <begin position="90"/>
        <end position="113"/>
    </location>
</feature>
<dbReference type="RefSeq" id="WP_043057704.1">
    <property type="nucleotide sequence ID" value="NZ_LXEY01000017.1"/>
</dbReference>
<evidence type="ECO:0000313" key="7">
    <source>
        <dbReference type="EMBL" id="OAV61260.1"/>
    </source>
</evidence>
<feature type="transmembrane region" description="Helical" evidence="5">
    <location>
        <begin position="414"/>
        <end position="433"/>
    </location>
</feature>
<feature type="transmembrane region" description="Helical" evidence="5">
    <location>
        <begin position="176"/>
        <end position="197"/>
    </location>
</feature>
<dbReference type="Proteomes" id="UP000078292">
    <property type="component" value="Unassembled WGS sequence"/>
</dbReference>
<reference evidence="7 8" key="1">
    <citation type="submission" date="2016-04" db="EMBL/GenBank/DDBJ databases">
        <title>First whole genome shotgun sequence of the bacterium Enteractinococcus sp. strain UASWS1574.</title>
        <authorList>
            <person name="Crovadore J."/>
            <person name="Chablais R."/>
            <person name="Lefort F."/>
        </authorList>
    </citation>
    <scope>NUCLEOTIDE SEQUENCE [LARGE SCALE GENOMIC DNA]</scope>
    <source>
        <strain evidence="7 8">UASWS1574</strain>
    </source>
</reference>
<evidence type="ECO:0000256" key="1">
    <source>
        <dbReference type="ARBA" id="ARBA00004651"/>
    </source>
</evidence>
<accession>A0A1B7M023</accession>
<dbReference type="GO" id="GO:0046943">
    <property type="term" value="F:carboxylic acid transmembrane transporter activity"/>
    <property type="evidence" value="ECO:0007669"/>
    <property type="project" value="TreeGrafter"/>
</dbReference>
<dbReference type="Pfam" id="PF07690">
    <property type="entry name" value="MFS_1"/>
    <property type="match status" value="1"/>
</dbReference>
<feature type="transmembrane region" description="Helical" evidence="5">
    <location>
        <begin position="325"/>
        <end position="342"/>
    </location>
</feature>
<feature type="domain" description="Major facilitator superfamily (MFS) profile" evidence="6">
    <location>
        <begin position="20"/>
        <end position="438"/>
    </location>
</feature>
<dbReference type="OrthoDB" id="9787026at2"/>
<evidence type="ECO:0000256" key="3">
    <source>
        <dbReference type="ARBA" id="ARBA00022989"/>
    </source>
</evidence>
<feature type="transmembrane region" description="Helical" evidence="5">
    <location>
        <begin position="295"/>
        <end position="313"/>
    </location>
</feature>
<feature type="transmembrane region" description="Helical" evidence="5">
    <location>
        <begin position="119"/>
        <end position="139"/>
    </location>
</feature>
<protein>
    <submittedName>
        <fullName evidence="7">MFS transporter</fullName>
    </submittedName>
</protein>
<dbReference type="SUPFAM" id="SSF103473">
    <property type="entry name" value="MFS general substrate transporter"/>
    <property type="match status" value="1"/>
</dbReference>
<dbReference type="InterPro" id="IPR036259">
    <property type="entry name" value="MFS_trans_sf"/>
</dbReference>
<dbReference type="PANTHER" id="PTHR23508">
    <property type="entry name" value="CARBOXYLIC ACID TRANSPORTER PROTEIN HOMOLOG"/>
    <property type="match status" value="1"/>
</dbReference>
<dbReference type="GO" id="GO:0005886">
    <property type="term" value="C:plasma membrane"/>
    <property type="evidence" value="ECO:0007669"/>
    <property type="project" value="UniProtKB-SubCell"/>
</dbReference>
<organism evidence="7 8">
    <name type="scientific">Enteractinococcus helveticum</name>
    <dbReference type="NCBI Taxonomy" id="1837282"/>
    <lineage>
        <taxon>Bacteria</taxon>
        <taxon>Bacillati</taxon>
        <taxon>Actinomycetota</taxon>
        <taxon>Actinomycetes</taxon>
        <taxon>Micrococcales</taxon>
        <taxon>Micrococcaceae</taxon>
    </lineage>
</organism>
<keyword evidence="4 5" id="KW-0472">Membrane</keyword>
<dbReference type="PANTHER" id="PTHR23508:SF10">
    <property type="entry name" value="CARBOXYLIC ACID TRANSPORTER PROTEIN HOMOLOG"/>
    <property type="match status" value="1"/>
</dbReference>
<feature type="transmembrane region" description="Helical" evidence="5">
    <location>
        <begin position="383"/>
        <end position="408"/>
    </location>
</feature>
<sequence length="466" mass="48662">MSTQLLAAQPAKERRTAGWVAFIACTALVFDGYDLTIYGTVMPTLLNDPSQLGAFDAATAGALGSYAMLGVLVGAIICGAVGDYLGRRNIILFSLAWFSLGMVATALATSVFSFGLLRFLTGLGLGAILAAAATTMAEFAPKGKRNLYNAIVYWGIPAGGVLAALLGILLLEPLGWRGLFLFGAAPIVLLPIAWFKLPESPQWLLTRGHRTKAFAVAERTGTPLIEVALPTASTNGCSADADVAPTGFAALMTKRFFVATIILGFVSFSGLLLTYGLNTWLPRIMEGYGYDTNGSLTFLLILNGGAVAGALFGSKLADKYSPRPIIITTFIFAALSLVMMTFELHIGLLLGFIAFAGVGTLGTQVLGYGYVSNYYTTNARSAGVSWFAGFGRLGGVAGPFVGGLLAAINLGGASAFYVFAGVALFGAIMVALVPRQTHDDDAPADKPAESVVTVTPTDQLAVVNTR</sequence>
<evidence type="ECO:0000256" key="2">
    <source>
        <dbReference type="ARBA" id="ARBA00022692"/>
    </source>
</evidence>
<feature type="transmembrane region" description="Helical" evidence="5">
    <location>
        <begin position="151"/>
        <end position="170"/>
    </location>
</feature>